<dbReference type="NCBIfam" id="TIGR02727">
    <property type="entry name" value="MTHFS_bact"/>
    <property type="match status" value="1"/>
</dbReference>
<evidence type="ECO:0000256" key="4">
    <source>
        <dbReference type="RuleBase" id="RU361279"/>
    </source>
</evidence>
<comment type="cofactor">
    <cofactor evidence="4">
        <name>Mg(2+)</name>
        <dbReference type="ChEBI" id="CHEBI:18420"/>
    </cofactor>
</comment>
<feature type="coiled-coil region" evidence="5">
    <location>
        <begin position="1"/>
        <end position="28"/>
    </location>
</feature>
<keyword evidence="3 4" id="KW-0067">ATP-binding</keyword>
<comment type="catalytic activity">
    <reaction evidence="4">
        <text>(6S)-5-formyl-5,6,7,8-tetrahydrofolate + ATP = (6R)-5,10-methenyltetrahydrofolate + ADP + phosphate</text>
        <dbReference type="Rhea" id="RHEA:10488"/>
        <dbReference type="ChEBI" id="CHEBI:30616"/>
        <dbReference type="ChEBI" id="CHEBI:43474"/>
        <dbReference type="ChEBI" id="CHEBI:57455"/>
        <dbReference type="ChEBI" id="CHEBI:57457"/>
        <dbReference type="ChEBI" id="CHEBI:456216"/>
        <dbReference type="EC" id="6.3.3.2"/>
    </reaction>
</comment>
<dbReference type="EC" id="6.3.3.2" evidence="4"/>
<keyword evidence="7" id="KW-1185">Reference proteome</keyword>
<evidence type="ECO:0000313" key="7">
    <source>
        <dbReference type="Proteomes" id="UP001580346"/>
    </source>
</evidence>
<evidence type="ECO:0000256" key="5">
    <source>
        <dbReference type="SAM" id="Coils"/>
    </source>
</evidence>
<dbReference type="InterPro" id="IPR002698">
    <property type="entry name" value="FTHF_cligase"/>
</dbReference>
<dbReference type="PIRSF" id="PIRSF006806">
    <property type="entry name" value="FTHF_cligase"/>
    <property type="match status" value="1"/>
</dbReference>
<dbReference type="Pfam" id="PF01812">
    <property type="entry name" value="5-FTHF_cyc-lig"/>
    <property type="match status" value="1"/>
</dbReference>
<name>A0ABV5AS15_9BACL</name>
<proteinExistence type="inferred from homology"/>
<dbReference type="PANTHER" id="PTHR23407:SF1">
    <property type="entry name" value="5-FORMYLTETRAHYDROFOLATE CYCLO-LIGASE"/>
    <property type="match status" value="1"/>
</dbReference>
<dbReference type="GO" id="GO:0030272">
    <property type="term" value="F:5-formyltetrahydrofolate cyclo-ligase activity"/>
    <property type="evidence" value="ECO:0007669"/>
    <property type="project" value="UniProtKB-EC"/>
</dbReference>
<gene>
    <name evidence="6" type="ORF">ACE41H_09480</name>
</gene>
<dbReference type="PANTHER" id="PTHR23407">
    <property type="entry name" value="ATPASE INHIBITOR/5-FORMYLTETRAHYDROFOLATE CYCLO-LIGASE"/>
    <property type="match status" value="1"/>
</dbReference>
<accession>A0ABV5AS15</accession>
<sequence>MVDIRTIKARLRADMRSLRNEMSPAERQRAAADACGHAIQQWEELREGSGKERLTVFTYLSFGSEPDTTLLIQHCWLRGDLVLAPRVNRAAGRFELRVIEDAGGLASGSWGIPEPDETCPLWPVGQWAQLDWVVVPGLAFDLSGGRIGYGGGYYDRFTETLLQECVRTGAAGPAFVSLALPGQIIGHIPMEPGDLRVDKLITAEGVISTGEG</sequence>
<dbReference type="Proteomes" id="UP001580346">
    <property type="component" value="Unassembled WGS sequence"/>
</dbReference>
<keyword evidence="6" id="KW-0436">Ligase</keyword>
<dbReference type="Gene3D" id="3.40.50.10420">
    <property type="entry name" value="NagB/RpiA/CoA transferase-like"/>
    <property type="match status" value="1"/>
</dbReference>
<keyword evidence="4" id="KW-0479">Metal-binding</keyword>
<evidence type="ECO:0000313" key="6">
    <source>
        <dbReference type="EMBL" id="MFB5267015.1"/>
    </source>
</evidence>
<keyword evidence="2 4" id="KW-0547">Nucleotide-binding</keyword>
<dbReference type="RefSeq" id="WP_375354978.1">
    <property type="nucleotide sequence ID" value="NZ_JBHHMI010000006.1"/>
</dbReference>
<dbReference type="SUPFAM" id="SSF100950">
    <property type="entry name" value="NagB/RpiA/CoA transferase-like"/>
    <property type="match status" value="1"/>
</dbReference>
<keyword evidence="4" id="KW-0460">Magnesium</keyword>
<dbReference type="InterPro" id="IPR037171">
    <property type="entry name" value="NagB/RpiA_transferase-like"/>
</dbReference>
<comment type="caution">
    <text evidence="6">The sequence shown here is derived from an EMBL/GenBank/DDBJ whole genome shotgun (WGS) entry which is preliminary data.</text>
</comment>
<evidence type="ECO:0000256" key="2">
    <source>
        <dbReference type="ARBA" id="ARBA00022741"/>
    </source>
</evidence>
<evidence type="ECO:0000256" key="3">
    <source>
        <dbReference type="ARBA" id="ARBA00022840"/>
    </source>
</evidence>
<protein>
    <recommendedName>
        <fullName evidence="4">5-formyltetrahydrofolate cyclo-ligase</fullName>
        <ecNumber evidence="4">6.3.3.2</ecNumber>
    </recommendedName>
</protein>
<keyword evidence="5" id="KW-0175">Coiled coil</keyword>
<evidence type="ECO:0000256" key="1">
    <source>
        <dbReference type="ARBA" id="ARBA00010638"/>
    </source>
</evidence>
<dbReference type="InterPro" id="IPR024185">
    <property type="entry name" value="FTHF_cligase-like_sf"/>
</dbReference>
<dbReference type="EMBL" id="JBHHMI010000006">
    <property type="protein sequence ID" value="MFB5267015.1"/>
    <property type="molecule type" value="Genomic_DNA"/>
</dbReference>
<organism evidence="6 7">
    <name type="scientific">Paenibacillus enshidis</name>
    <dbReference type="NCBI Taxonomy" id="1458439"/>
    <lineage>
        <taxon>Bacteria</taxon>
        <taxon>Bacillati</taxon>
        <taxon>Bacillota</taxon>
        <taxon>Bacilli</taxon>
        <taxon>Bacillales</taxon>
        <taxon>Paenibacillaceae</taxon>
        <taxon>Paenibacillus</taxon>
    </lineage>
</organism>
<reference evidence="6 7" key="1">
    <citation type="submission" date="2024-09" db="EMBL/GenBank/DDBJ databases">
        <title>Paenibacillus zeirhizospherea sp. nov., isolated from surface of the maize (Zea mays) roots in a horticulture field, Hungary.</title>
        <authorList>
            <person name="Marton D."/>
            <person name="Farkas M."/>
            <person name="Bedics A."/>
            <person name="Toth E."/>
            <person name="Tancsics A."/>
            <person name="Boka K."/>
            <person name="Maroti G."/>
            <person name="Kriszt B."/>
            <person name="Cserhati M."/>
        </authorList>
    </citation>
    <scope>NUCLEOTIDE SEQUENCE [LARGE SCALE GENOMIC DNA]</scope>
    <source>
        <strain evidence="6 7">KCTC 33519</strain>
    </source>
</reference>
<comment type="similarity">
    <text evidence="1 4">Belongs to the 5-formyltetrahydrofolate cyclo-ligase family.</text>
</comment>